<protein>
    <submittedName>
        <fullName evidence="1">Uncharacterized protein</fullName>
    </submittedName>
</protein>
<name>A0A5B7G6C2_PORTR</name>
<comment type="caution">
    <text evidence="1">The sequence shown here is derived from an EMBL/GenBank/DDBJ whole genome shotgun (WGS) entry which is preliminary data.</text>
</comment>
<dbReference type="EMBL" id="VSRR010010617">
    <property type="protein sequence ID" value="MPC52094.1"/>
    <property type="molecule type" value="Genomic_DNA"/>
</dbReference>
<evidence type="ECO:0000313" key="1">
    <source>
        <dbReference type="EMBL" id="MPC52094.1"/>
    </source>
</evidence>
<accession>A0A5B7G6C2</accession>
<proteinExistence type="predicted"/>
<sequence length="91" mass="9875">MLRFGVNAAAMARRCTDCTLHVLNGGVLLYCTGKILSQLHYLRLIDVDDCLGCKGIEGKEPVLAVAGDNADMLEHALKSTVTFLSEDGFFQ</sequence>
<organism evidence="1 2">
    <name type="scientific">Portunus trituberculatus</name>
    <name type="common">Swimming crab</name>
    <name type="synonym">Neptunus trituberculatus</name>
    <dbReference type="NCBI Taxonomy" id="210409"/>
    <lineage>
        <taxon>Eukaryota</taxon>
        <taxon>Metazoa</taxon>
        <taxon>Ecdysozoa</taxon>
        <taxon>Arthropoda</taxon>
        <taxon>Crustacea</taxon>
        <taxon>Multicrustacea</taxon>
        <taxon>Malacostraca</taxon>
        <taxon>Eumalacostraca</taxon>
        <taxon>Eucarida</taxon>
        <taxon>Decapoda</taxon>
        <taxon>Pleocyemata</taxon>
        <taxon>Brachyura</taxon>
        <taxon>Eubrachyura</taxon>
        <taxon>Portunoidea</taxon>
        <taxon>Portunidae</taxon>
        <taxon>Portuninae</taxon>
        <taxon>Portunus</taxon>
    </lineage>
</organism>
<keyword evidence="2" id="KW-1185">Reference proteome</keyword>
<reference evidence="1 2" key="1">
    <citation type="submission" date="2019-05" db="EMBL/GenBank/DDBJ databases">
        <title>Another draft genome of Portunus trituberculatus and its Hox gene families provides insights of decapod evolution.</title>
        <authorList>
            <person name="Jeong J.-H."/>
            <person name="Song I."/>
            <person name="Kim S."/>
            <person name="Choi T."/>
            <person name="Kim D."/>
            <person name="Ryu S."/>
            <person name="Kim W."/>
        </authorList>
    </citation>
    <scope>NUCLEOTIDE SEQUENCE [LARGE SCALE GENOMIC DNA]</scope>
    <source>
        <tissue evidence="1">Muscle</tissue>
    </source>
</reference>
<gene>
    <name evidence="1" type="ORF">E2C01_045954</name>
</gene>
<evidence type="ECO:0000313" key="2">
    <source>
        <dbReference type="Proteomes" id="UP000324222"/>
    </source>
</evidence>
<dbReference type="Proteomes" id="UP000324222">
    <property type="component" value="Unassembled WGS sequence"/>
</dbReference>
<dbReference type="AlphaFoldDB" id="A0A5B7G6C2"/>